<dbReference type="AlphaFoldDB" id="A0A4U5NEE4"/>
<proteinExistence type="predicted"/>
<dbReference type="EMBL" id="AZBU02000004">
    <property type="protein sequence ID" value="TKR81134.1"/>
    <property type="molecule type" value="Genomic_DNA"/>
</dbReference>
<reference evidence="1" key="2">
    <citation type="journal article" date="2015" name="Genome Biol.">
        <title>Comparative genomics of Steinernema reveals deeply conserved gene regulatory networks.</title>
        <authorList>
            <person name="Dillman A.R."/>
            <person name="Macchietto M."/>
            <person name="Porter C.F."/>
            <person name="Rogers A."/>
            <person name="Williams B."/>
            <person name="Antoshechkin I."/>
            <person name="Lee M.M."/>
            <person name="Goodwin Z."/>
            <person name="Lu X."/>
            <person name="Lewis E.E."/>
            <person name="Goodrich-Blair H."/>
            <person name="Stock S.P."/>
            <person name="Adams B.J."/>
            <person name="Sternberg P.W."/>
            <person name="Mortazavi A."/>
        </authorList>
    </citation>
    <scope>NUCLEOTIDE SEQUENCE [LARGE SCALE GENOMIC DNA]</scope>
    <source>
        <strain evidence="1">ALL</strain>
    </source>
</reference>
<evidence type="ECO:0000313" key="1">
    <source>
        <dbReference type="EMBL" id="TKR81134.1"/>
    </source>
</evidence>
<protein>
    <submittedName>
        <fullName evidence="1">Uncharacterized protein</fullName>
    </submittedName>
</protein>
<comment type="caution">
    <text evidence="1">The sequence shown here is derived from an EMBL/GenBank/DDBJ whole genome shotgun (WGS) entry which is preliminary data.</text>
</comment>
<reference evidence="1" key="1">
    <citation type="submission" date="2013-11" db="EMBL/GenBank/DDBJ databases">
        <authorList>
            <person name="Sternberg P."/>
            <person name="Dillman A."/>
            <person name="Macchietto M."/>
        </authorList>
    </citation>
    <scope>NUCLEOTIDE SEQUENCE</scope>
    <source>
        <strain evidence="1">ALL</strain>
    </source>
</reference>
<name>A0A4U5NEE4_STECR</name>
<reference evidence="1" key="3">
    <citation type="journal article" date="2019" name="G3 (Bethesda)">
        <title>Hybrid Assembly of the Genome of the Entomopathogenic Nematode Steinernema carpocapsae Identifies the X-Chromosome.</title>
        <authorList>
            <person name="Serra L."/>
            <person name="Macchietto M."/>
            <person name="Macias-Munoz A."/>
            <person name="McGill C.J."/>
            <person name="Rodriguez I.M."/>
            <person name="Rodriguez B."/>
            <person name="Murad R."/>
            <person name="Mortazavi A."/>
        </authorList>
    </citation>
    <scope>NUCLEOTIDE SEQUENCE</scope>
    <source>
        <strain evidence="1">ALL</strain>
    </source>
</reference>
<sequence>MSLCQETLSVEEGRKSIGHTLMQISEQGFLIAHCVVLKAHHIFLPSLQTSSRLSPVTLRGHDPLISSRRPGFTRGTSADWAFSGIIFGGNAGEPAECPEERI</sequence>
<organism evidence="1">
    <name type="scientific">Steinernema carpocapsae</name>
    <name type="common">Entomopathogenic nematode</name>
    <dbReference type="NCBI Taxonomy" id="34508"/>
    <lineage>
        <taxon>Eukaryota</taxon>
        <taxon>Metazoa</taxon>
        <taxon>Ecdysozoa</taxon>
        <taxon>Nematoda</taxon>
        <taxon>Chromadorea</taxon>
        <taxon>Rhabditida</taxon>
        <taxon>Tylenchina</taxon>
        <taxon>Panagrolaimomorpha</taxon>
        <taxon>Strongyloidoidea</taxon>
        <taxon>Steinernematidae</taxon>
        <taxon>Steinernema</taxon>
    </lineage>
</organism>
<accession>A0A4U5NEE4</accession>
<gene>
    <name evidence="1" type="ORF">L596_015063</name>
</gene>